<feature type="region of interest" description="Disordered" evidence="1">
    <location>
        <begin position="1"/>
        <end position="79"/>
    </location>
</feature>
<evidence type="ECO:0000256" key="1">
    <source>
        <dbReference type="SAM" id="MobiDB-lite"/>
    </source>
</evidence>
<reference evidence="2 3" key="1">
    <citation type="journal article" date="2015" name="Genome Biol. Evol.">
        <title>Comparative Genomics of a Bacterivorous Green Alga Reveals Evolutionary Causalities and Consequences of Phago-Mixotrophic Mode of Nutrition.</title>
        <authorList>
            <person name="Burns J.A."/>
            <person name="Paasch A."/>
            <person name="Narechania A."/>
            <person name="Kim E."/>
        </authorList>
    </citation>
    <scope>NUCLEOTIDE SEQUENCE [LARGE SCALE GENOMIC DNA]</scope>
    <source>
        <strain evidence="2 3">PLY_AMNH</strain>
    </source>
</reference>
<feature type="region of interest" description="Disordered" evidence="1">
    <location>
        <begin position="516"/>
        <end position="539"/>
    </location>
</feature>
<feature type="compositionally biased region" description="Polar residues" evidence="1">
    <location>
        <begin position="1"/>
        <end position="10"/>
    </location>
</feature>
<accession>A0AAE0G8Y0</accession>
<dbReference type="AlphaFoldDB" id="A0AAE0G8Y0"/>
<name>A0AAE0G8Y0_9CHLO</name>
<feature type="compositionally biased region" description="Low complexity" evidence="1">
    <location>
        <begin position="19"/>
        <end position="35"/>
    </location>
</feature>
<dbReference type="Proteomes" id="UP001190700">
    <property type="component" value="Unassembled WGS sequence"/>
</dbReference>
<comment type="caution">
    <text evidence="2">The sequence shown here is derived from an EMBL/GenBank/DDBJ whole genome shotgun (WGS) entry which is preliminary data.</text>
</comment>
<protein>
    <submittedName>
        <fullName evidence="2">Uncharacterized protein</fullName>
    </submittedName>
</protein>
<dbReference type="EMBL" id="LGRX02008328">
    <property type="protein sequence ID" value="KAK3273669.1"/>
    <property type="molecule type" value="Genomic_DNA"/>
</dbReference>
<organism evidence="2 3">
    <name type="scientific">Cymbomonas tetramitiformis</name>
    <dbReference type="NCBI Taxonomy" id="36881"/>
    <lineage>
        <taxon>Eukaryota</taxon>
        <taxon>Viridiplantae</taxon>
        <taxon>Chlorophyta</taxon>
        <taxon>Pyramimonadophyceae</taxon>
        <taxon>Pyramimonadales</taxon>
        <taxon>Pyramimonadaceae</taxon>
        <taxon>Cymbomonas</taxon>
    </lineage>
</organism>
<feature type="compositionally biased region" description="Low complexity" evidence="1">
    <location>
        <begin position="47"/>
        <end position="70"/>
    </location>
</feature>
<proteinExistence type="predicted"/>
<sequence>MSSNRQTSLAESLRNARRSGTPSSTPPSNSHSSTPGASRVRRIVTTASLRSRPSSLRASPSPSDFFNDPSVLPSTPVEEGREDEYLEQLSYSFTYSTDVVTILRPGGYNPKNGFTLDNETADTDFSALLSALRHVLYPVSFSEFSKILDLEHDYDFYHVVLNEIVFTVLPVVLRGTALALYTEAALSHPGDGRYILQRLRYEVEGVPDSDTDRFWEKMRATIIDEDTDPAPQLTTIRTLGDKHARLNADYSEAKRVKDLWHILATSAKSSPFVTPLYVNVIRDLRSGTSFSFSTLCLRIRTVWREERAFATPTVSTAPPESDGGWKKTPTFNTMSYDRKPPHTVKLDGEWRAEPSHALILRWKGAGFPCILCFRLWGLTDSHPDTNSICPFTCREAYNPSRVPQLAPPAGTRPQPQEFAAALASLQGAGGAAAHALVVPPETSAPPASPSAFTFIVPDPPPHVPPSAEAVLISNPYLLYGLSMAAPWTHRSSTRPLTPSPSPCLVSLRRTMIGLPFARPRGSRPSRAGAQPTALFENQI</sequence>
<keyword evidence="3" id="KW-1185">Reference proteome</keyword>
<evidence type="ECO:0000313" key="3">
    <source>
        <dbReference type="Proteomes" id="UP001190700"/>
    </source>
</evidence>
<feature type="region of interest" description="Disordered" evidence="1">
    <location>
        <begin position="313"/>
        <end position="338"/>
    </location>
</feature>
<gene>
    <name evidence="2" type="ORF">CYMTET_18103</name>
</gene>
<evidence type="ECO:0000313" key="2">
    <source>
        <dbReference type="EMBL" id="KAK3273669.1"/>
    </source>
</evidence>